<reference evidence="1" key="1">
    <citation type="submission" date="2024-02" db="EMBL/GenBank/DDBJ databases">
        <title>Tomenella chthoni gen. nov. sp. nov., a member of the family Jonesiaceae isolated from bat guano.</title>
        <authorList>
            <person name="Miller S.L."/>
            <person name="King J."/>
            <person name="Sankaranarayanan K."/>
            <person name="Lawson P.A."/>
        </authorList>
    </citation>
    <scope>NUCLEOTIDE SEQUENCE</scope>
    <source>
        <strain evidence="1">BS-20</strain>
    </source>
</reference>
<evidence type="ECO:0000313" key="1">
    <source>
        <dbReference type="EMBL" id="XBH22262.1"/>
    </source>
</evidence>
<dbReference type="EMBL" id="CP146203">
    <property type="protein sequence ID" value="XBH22262.1"/>
    <property type="molecule type" value="Genomic_DNA"/>
</dbReference>
<name>A0AAU7DYY9_9MICO</name>
<organism evidence="1">
    <name type="scientific">Jonesiaceae bacterium BS-20</name>
    <dbReference type="NCBI Taxonomy" id="3120821"/>
    <lineage>
        <taxon>Bacteria</taxon>
        <taxon>Bacillati</taxon>
        <taxon>Actinomycetota</taxon>
        <taxon>Actinomycetes</taxon>
        <taxon>Micrococcales</taxon>
        <taxon>Jonesiaceae</taxon>
    </lineage>
</organism>
<gene>
    <name evidence="1" type="ORF">V5R04_03270</name>
</gene>
<dbReference type="AlphaFoldDB" id="A0AAU7DYY9"/>
<protein>
    <submittedName>
        <fullName evidence="1">Uncharacterized protein</fullName>
    </submittedName>
</protein>
<sequence>MNQFMVSLSGVMLGVEVLDALTRGKISCEDQEMQTQTPVMTP</sequence>
<accession>A0AAU7DYY9</accession>
<proteinExistence type="predicted"/>